<evidence type="ECO:0000256" key="1">
    <source>
        <dbReference type="ARBA" id="ARBA00007837"/>
    </source>
</evidence>
<protein>
    <recommendedName>
        <fullName evidence="4">PEP-utilising enzyme mobile domain-containing protein</fullName>
    </recommendedName>
</protein>
<evidence type="ECO:0000313" key="5">
    <source>
        <dbReference type="EMBL" id="OGF21219.1"/>
    </source>
</evidence>
<organism evidence="5 6">
    <name type="scientific">Candidatus Falkowbacteria bacterium RBG_13_39_14</name>
    <dbReference type="NCBI Taxonomy" id="1797985"/>
    <lineage>
        <taxon>Bacteria</taxon>
        <taxon>Candidatus Falkowiibacteriota</taxon>
    </lineage>
</organism>
<evidence type="ECO:0000256" key="3">
    <source>
        <dbReference type="ARBA" id="ARBA00022840"/>
    </source>
</evidence>
<proteinExistence type="inferred from homology"/>
<dbReference type="InterPro" id="IPR008279">
    <property type="entry name" value="PEP-util_enz_mobile_dom"/>
</dbReference>
<dbReference type="PANTHER" id="PTHR43030:SF1">
    <property type="entry name" value="PHOSPHOENOLPYRUVATE SYNTHASE"/>
    <property type="match status" value="1"/>
</dbReference>
<dbReference type="AlphaFoldDB" id="A0A1F5S3H6"/>
<accession>A0A1F5S3H6</accession>
<dbReference type="PANTHER" id="PTHR43030">
    <property type="entry name" value="PHOSPHOENOLPYRUVATE SYNTHASE"/>
    <property type="match status" value="1"/>
</dbReference>
<dbReference type="GO" id="GO:0008986">
    <property type="term" value="F:pyruvate, water dikinase activity"/>
    <property type="evidence" value="ECO:0007669"/>
    <property type="project" value="InterPro"/>
</dbReference>
<comment type="caution">
    <text evidence="5">The sequence shown here is derived from an EMBL/GenBank/DDBJ whole genome shotgun (WGS) entry which is preliminary data.</text>
</comment>
<dbReference type="GO" id="GO:0005524">
    <property type="term" value="F:ATP binding"/>
    <property type="evidence" value="ECO:0007669"/>
    <property type="project" value="UniProtKB-KW"/>
</dbReference>
<keyword evidence="2" id="KW-0547">Nucleotide-binding</keyword>
<keyword evidence="3" id="KW-0067">ATP-binding</keyword>
<evidence type="ECO:0000256" key="2">
    <source>
        <dbReference type="ARBA" id="ARBA00022741"/>
    </source>
</evidence>
<dbReference type="InterPro" id="IPR036637">
    <property type="entry name" value="Phosphohistidine_dom_sf"/>
</dbReference>
<dbReference type="SUPFAM" id="SSF52009">
    <property type="entry name" value="Phosphohistidine domain"/>
    <property type="match status" value="1"/>
</dbReference>
<dbReference type="InterPro" id="IPR006319">
    <property type="entry name" value="PEP_synth"/>
</dbReference>
<name>A0A1F5S3H6_9BACT</name>
<dbReference type="Pfam" id="PF00391">
    <property type="entry name" value="PEP-utilizers"/>
    <property type="match status" value="1"/>
</dbReference>
<dbReference type="EMBL" id="MFFS01000067">
    <property type="protein sequence ID" value="OGF21219.1"/>
    <property type="molecule type" value="Genomic_DNA"/>
</dbReference>
<dbReference type="STRING" id="1797985.A2Y83_02285"/>
<dbReference type="Gene3D" id="3.50.30.10">
    <property type="entry name" value="Phosphohistidine domain"/>
    <property type="match status" value="1"/>
</dbReference>
<evidence type="ECO:0000313" key="6">
    <source>
        <dbReference type="Proteomes" id="UP000178323"/>
    </source>
</evidence>
<reference evidence="5 6" key="1">
    <citation type="journal article" date="2016" name="Nat. Commun.">
        <title>Thousands of microbial genomes shed light on interconnected biogeochemical processes in an aquifer system.</title>
        <authorList>
            <person name="Anantharaman K."/>
            <person name="Brown C.T."/>
            <person name="Hug L.A."/>
            <person name="Sharon I."/>
            <person name="Castelle C.J."/>
            <person name="Probst A.J."/>
            <person name="Thomas B.C."/>
            <person name="Singh A."/>
            <person name="Wilkins M.J."/>
            <person name="Karaoz U."/>
            <person name="Brodie E.L."/>
            <person name="Williams K.H."/>
            <person name="Hubbard S.S."/>
            <person name="Banfield J.F."/>
        </authorList>
    </citation>
    <scope>NUCLEOTIDE SEQUENCE [LARGE SCALE GENOMIC DNA]</scope>
</reference>
<sequence>MDFFKFIRINNLHPSLKRHICLFTLSGGARAYTIKMRKEFGFSYEIVAGISKGDEMISIFNDKLVALKTEKLIEKILRDKNYYKEKIFAPANEIQSAVLENIKKIEKRADDSEYYLEKIMEISVQTYTALGMYSCFLRFFKEEQKKIPMKIVNRLGNDRNRIAEVYPKIEILIKSAVNKLGKRDGFDGDLLRYFTIDEMKKFLIDKRYFNQKKKILEQRRENYLYLFFEKSNQEYVISDKKIISKIEDYFKEDVSDSKTIKGQTAYKGKTKGRVYKCSSLSEPSGEFILVSAMTHPQDIPLIKKSLAVITDEGSILCHAAIICRELKKPCITGTKIATQILKDGDLIEVDAEKGFIKILK</sequence>
<gene>
    <name evidence="5" type="ORF">A2Y83_02285</name>
</gene>
<dbReference type="Proteomes" id="UP000178323">
    <property type="component" value="Unassembled WGS sequence"/>
</dbReference>
<evidence type="ECO:0000259" key="4">
    <source>
        <dbReference type="Pfam" id="PF00391"/>
    </source>
</evidence>
<comment type="similarity">
    <text evidence="1">Belongs to the PEP-utilizing enzyme family.</text>
</comment>
<feature type="domain" description="PEP-utilising enzyme mobile" evidence="4">
    <location>
        <begin position="287"/>
        <end position="354"/>
    </location>
</feature>